<evidence type="ECO:0008006" key="4">
    <source>
        <dbReference type="Google" id="ProtNLM"/>
    </source>
</evidence>
<feature type="transmembrane region" description="Helical" evidence="1">
    <location>
        <begin position="39"/>
        <end position="58"/>
    </location>
</feature>
<gene>
    <name evidence="2" type="ORF">A2134_01560</name>
</gene>
<comment type="caution">
    <text evidence="2">The sequence shown here is derived from an EMBL/GenBank/DDBJ whole genome shotgun (WGS) entry which is preliminary data.</text>
</comment>
<name>A0A1G1WAW9_9BACT</name>
<accession>A0A1G1WAW9</accession>
<keyword evidence="1" id="KW-1133">Transmembrane helix</keyword>
<feature type="transmembrane region" description="Helical" evidence="1">
    <location>
        <begin position="70"/>
        <end position="91"/>
    </location>
</feature>
<evidence type="ECO:0000313" key="2">
    <source>
        <dbReference type="EMBL" id="OGY24836.1"/>
    </source>
</evidence>
<protein>
    <recommendedName>
        <fullName evidence="4">DUF5671 domain-containing protein</fullName>
    </recommendedName>
</protein>
<dbReference type="AlphaFoldDB" id="A0A1G1WAW9"/>
<evidence type="ECO:0000313" key="3">
    <source>
        <dbReference type="Proteomes" id="UP000178162"/>
    </source>
</evidence>
<feature type="transmembrane region" description="Helical" evidence="1">
    <location>
        <begin position="6"/>
        <end position="27"/>
    </location>
</feature>
<dbReference type="Proteomes" id="UP000178162">
    <property type="component" value="Unassembled WGS sequence"/>
</dbReference>
<sequence length="100" mass="11412">MATPDFILDFLIFSFVASLGVLQIFAIRGDRRYSFFRQKVSSTIFGSLLLIISYLWFFNSGQRNVRNLEGAELFIIFGLGSMLSVLVARVIHNMRKAKNV</sequence>
<keyword evidence="1" id="KW-0472">Membrane</keyword>
<organism evidence="2 3">
    <name type="scientific">Candidatus Woykebacteria bacterium RBG_16_39_9b</name>
    <dbReference type="NCBI Taxonomy" id="1802595"/>
    <lineage>
        <taxon>Bacteria</taxon>
        <taxon>Candidatus Woykeibacteriota</taxon>
    </lineage>
</organism>
<proteinExistence type="predicted"/>
<dbReference type="EMBL" id="MHCR01000031">
    <property type="protein sequence ID" value="OGY24836.1"/>
    <property type="molecule type" value="Genomic_DNA"/>
</dbReference>
<keyword evidence="1" id="KW-0812">Transmembrane</keyword>
<reference evidence="2 3" key="1">
    <citation type="journal article" date="2016" name="Nat. Commun.">
        <title>Thousands of microbial genomes shed light on interconnected biogeochemical processes in an aquifer system.</title>
        <authorList>
            <person name="Anantharaman K."/>
            <person name="Brown C.T."/>
            <person name="Hug L.A."/>
            <person name="Sharon I."/>
            <person name="Castelle C.J."/>
            <person name="Probst A.J."/>
            <person name="Thomas B.C."/>
            <person name="Singh A."/>
            <person name="Wilkins M.J."/>
            <person name="Karaoz U."/>
            <person name="Brodie E.L."/>
            <person name="Williams K.H."/>
            <person name="Hubbard S.S."/>
            <person name="Banfield J.F."/>
        </authorList>
    </citation>
    <scope>NUCLEOTIDE SEQUENCE [LARGE SCALE GENOMIC DNA]</scope>
</reference>
<dbReference type="STRING" id="1802595.A2134_01560"/>
<evidence type="ECO:0000256" key="1">
    <source>
        <dbReference type="SAM" id="Phobius"/>
    </source>
</evidence>